<protein>
    <submittedName>
        <fullName evidence="1">Aliphatic amidase expression-regulating protein</fullName>
    </submittedName>
</protein>
<evidence type="ECO:0000313" key="1">
    <source>
        <dbReference type="EMBL" id="CTQ79370.1"/>
    </source>
</evidence>
<dbReference type="STRING" id="311410.LA5095_05955"/>
<keyword evidence="2" id="KW-1185">Reference proteome</keyword>
<sequence length="436" mass="48245">MQRRSREPCYNFKPDRGPSMRRVKDVIQSRLSRRSLLAGTAAAAILAASSSIAPTFADEVNTTGLAVTDDTVTVGILHSVTGTMAISETGSVQAEKLAIEQINAMGGVLGRKIEYTQEDGASDWPTFAEKAKKLLVNDKVAAVFGCWTSASRKAVLPVFEQYNGMLYYPTFYEGLEQSPNVIYTGQEATQQIIAGIDWVAKEKGAKSFYLLGSDYIWPRTSNKIARKHIEKLGHKVVGEEYYPLGHTQFNSVINKIKLKKPDVIYAIVVGGSNVAFYKQLKAAGIDMTKEKPLLLTISVTEDEIRGIGGENIEGAYAAMKYFQSLDNENNMEFVKSFKEMWGDDIVIGDVTQAAYLGPWLWKAAVEKAGSFDIDKVRLASPGIELTTAPEGYVRVHENHHLWSKTRIGLAKPDGQYELVYETAELMEPDPFPEGYQ</sequence>
<reference evidence="2" key="1">
    <citation type="submission" date="2015-07" db="EMBL/GenBank/DDBJ databases">
        <authorList>
            <person name="Rodrigo-Torres Lidia"/>
            <person name="Arahal R.David."/>
        </authorList>
    </citation>
    <scope>NUCLEOTIDE SEQUENCE [LARGE SCALE GENOMIC DNA]</scope>
    <source>
        <strain evidence="2">CECT 5096</strain>
    </source>
</reference>
<dbReference type="InterPro" id="IPR028082">
    <property type="entry name" value="Peripla_BP_I"/>
</dbReference>
<gene>
    <name evidence="1" type="primary">amiC_3</name>
    <name evidence="1" type="ORF">LA5096_06158</name>
</gene>
<dbReference type="CDD" id="cd06355">
    <property type="entry name" value="PBP1_FmdD-like"/>
    <property type="match status" value="1"/>
</dbReference>
<organism evidence="1 2">
    <name type="scientific">Roseibium album</name>
    <dbReference type="NCBI Taxonomy" id="311410"/>
    <lineage>
        <taxon>Bacteria</taxon>
        <taxon>Pseudomonadati</taxon>
        <taxon>Pseudomonadota</taxon>
        <taxon>Alphaproteobacteria</taxon>
        <taxon>Hyphomicrobiales</taxon>
        <taxon>Stappiaceae</taxon>
        <taxon>Roseibium</taxon>
    </lineage>
</organism>
<dbReference type="NCBIfam" id="TIGR03407">
    <property type="entry name" value="urea_ABC_UrtA"/>
    <property type="match status" value="1"/>
</dbReference>
<dbReference type="InterPro" id="IPR006311">
    <property type="entry name" value="TAT_signal"/>
</dbReference>
<accession>A0A0M6ZM40</accession>
<proteinExistence type="predicted"/>
<dbReference type="Gene3D" id="3.40.50.2300">
    <property type="match status" value="2"/>
</dbReference>
<name>A0A0M6ZM40_9HYPH</name>
<dbReference type="PANTHER" id="PTHR47628">
    <property type="match status" value="1"/>
</dbReference>
<dbReference type="Proteomes" id="UP000049983">
    <property type="component" value="Unassembled WGS sequence"/>
</dbReference>
<dbReference type="EMBL" id="CXWC01000018">
    <property type="protein sequence ID" value="CTQ79370.1"/>
    <property type="molecule type" value="Genomic_DNA"/>
</dbReference>
<dbReference type="SUPFAM" id="SSF53822">
    <property type="entry name" value="Periplasmic binding protein-like I"/>
    <property type="match status" value="1"/>
</dbReference>
<dbReference type="InterPro" id="IPR017777">
    <property type="entry name" value="ABC_urea-bd_UrtA"/>
</dbReference>
<dbReference type="Pfam" id="PF13433">
    <property type="entry name" value="Peripla_BP_5"/>
    <property type="match status" value="1"/>
</dbReference>
<dbReference type="AlphaFoldDB" id="A0A0M6ZM40"/>
<dbReference type="PANTHER" id="PTHR47628:SF1">
    <property type="entry name" value="ALIPHATIC AMIDASE EXPRESSION-REGULATING PROTEIN"/>
    <property type="match status" value="1"/>
</dbReference>
<dbReference type="PROSITE" id="PS51318">
    <property type="entry name" value="TAT"/>
    <property type="match status" value="1"/>
</dbReference>
<evidence type="ECO:0000313" key="2">
    <source>
        <dbReference type="Proteomes" id="UP000049983"/>
    </source>
</evidence>